<dbReference type="Pfam" id="PF05016">
    <property type="entry name" value="ParE_toxin"/>
    <property type="match status" value="1"/>
</dbReference>
<evidence type="ECO:0000256" key="1">
    <source>
        <dbReference type="ARBA" id="ARBA00006226"/>
    </source>
</evidence>
<dbReference type="RefSeq" id="WP_114209256.1">
    <property type="nucleotide sequence ID" value="NZ_CP030840.1"/>
</dbReference>
<evidence type="ECO:0000313" key="4">
    <source>
        <dbReference type="EMBL" id="AXC14493.1"/>
    </source>
</evidence>
<keyword evidence="5" id="KW-1185">Reference proteome</keyword>
<reference evidence="4 5" key="1">
    <citation type="journal article" date="2018" name="Front. Microbiol.">
        <title>Hydrolytic Capabilities as a Key to Environmental Success: Chitinolytic and Cellulolytic Acidobacteria From Acidic Sub-arctic Soils and Boreal Peatlands.</title>
        <authorList>
            <person name="Belova S.E."/>
            <person name="Ravin N.V."/>
            <person name="Pankratov T.A."/>
            <person name="Rakitin A.L."/>
            <person name="Ivanova A.A."/>
            <person name="Beletsky A.V."/>
            <person name="Mardanov A.V."/>
            <person name="Sinninghe Damste J.S."/>
            <person name="Dedysh S.N."/>
        </authorList>
    </citation>
    <scope>NUCLEOTIDE SEQUENCE [LARGE SCALE GENOMIC DNA]</scope>
    <source>
        <strain evidence="4 5">SBC82</strain>
    </source>
</reference>
<dbReference type="EMBL" id="CP030840">
    <property type="protein sequence ID" value="AXC14493.1"/>
    <property type="molecule type" value="Genomic_DNA"/>
</dbReference>
<dbReference type="Proteomes" id="UP000253606">
    <property type="component" value="Chromosome"/>
</dbReference>
<evidence type="ECO:0000313" key="5">
    <source>
        <dbReference type="Proteomes" id="UP000253606"/>
    </source>
</evidence>
<name>A0A2Z5G5I8_9BACT</name>
<evidence type="ECO:0000256" key="2">
    <source>
        <dbReference type="ARBA" id="ARBA00022649"/>
    </source>
</evidence>
<sequence>MQIYEVRLEPSALKELERLSSPWMEKVFVRVEALAINPRPPGCKKLRHSEEEWRIRIGDYRAVYIIDDENAVVEVTQDSSSTRPDRRRQMYEVRQVSV</sequence>
<feature type="region of interest" description="Disordered" evidence="3">
    <location>
        <begin position="76"/>
        <end position="98"/>
    </location>
</feature>
<protein>
    <submittedName>
        <fullName evidence="4">RelE/StbE replicon stabilization toxin</fullName>
    </submittedName>
</protein>
<dbReference type="PANTHER" id="PTHR35601:SF1">
    <property type="entry name" value="TOXIN RELE"/>
    <property type="match status" value="1"/>
</dbReference>
<proteinExistence type="inferred from homology"/>
<dbReference type="OrthoDB" id="9805098at2"/>
<evidence type="ECO:0000256" key="3">
    <source>
        <dbReference type="SAM" id="MobiDB-lite"/>
    </source>
</evidence>
<dbReference type="InterPro" id="IPR035093">
    <property type="entry name" value="RelE/ParE_toxin_dom_sf"/>
</dbReference>
<organism evidence="4 5">
    <name type="scientific">Acidisarcina polymorpha</name>
    <dbReference type="NCBI Taxonomy" id="2211140"/>
    <lineage>
        <taxon>Bacteria</taxon>
        <taxon>Pseudomonadati</taxon>
        <taxon>Acidobacteriota</taxon>
        <taxon>Terriglobia</taxon>
        <taxon>Terriglobales</taxon>
        <taxon>Acidobacteriaceae</taxon>
        <taxon>Acidisarcina</taxon>
    </lineage>
</organism>
<keyword evidence="2" id="KW-1277">Toxin-antitoxin system</keyword>
<gene>
    <name evidence="4" type="ORF">ACPOL_5239</name>
</gene>
<dbReference type="PANTHER" id="PTHR35601">
    <property type="entry name" value="TOXIN RELE"/>
    <property type="match status" value="1"/>
</dbReference>
<dbReference type="Gene3D" id="3.30.2310.20">
    <property type="entry name" value="RelE-like"/>
    <property type="match status" value="1"/>
</dbReference>
<accession>A0A2Z5G5I8</accession>
<comment type="similarity">
    <text evidence="1">Belongs to the RelE toxin family.</text>
</comment>
<dbReference type="SUPFAM" id="SSF143011">
    <property type="entry name" value="RelE-like"/>
    <property type="match status" value="1"/>
</dbReference>
<dbReference type="InterPro" id="IPR007712">
    <property type="entry name" value="RelE/ParE_toxin"/>
</dbReference>
<dbReference type="AlphaFoldDB" id="A0A2Z5G5I8"/>
<dbReference type="KEGG" id="abas:ACPOL_5239"/>